<comment type="caution">
    <text evidence="1">The sequence shown here is derived from an EMBL/GenBank/DDBJ whole genome shotgun (WGS) entry which is preliminary data.</text>
</comment>
<reference evidence="1 2" key="1">
    <citation type="submission" date="2021-04" db="EMBL/GenBank/DDBJ databases">
        <title>Whole-genome sequencing of Saccharopolyspora endophytica KCTC 19397.</title>
        <authorList>
            <person name="Ay H."/>
            <person name="Saygin H."/>
            <person name="Sahin N."/>
        </authorList>
    </citation>
    <scope>NUCLEOTIDE SEQUENCE [LARGE SCALE GENOMIC DNA]</scope>
    <source>
        <strain evidence="1 2">KCTC 19397</strain>
    </source>
</reference>
<dbReference type="RefSeq" id="WP_210970306.1">
    <property type="nucleotide sequence ID" value="NZ_JAGPXE010000004.1"/>
</dbReference>
<organism evidence="1 2">
    <name type="scientific">Saccharopolyspora endophytica</name>
    <dbReference type="NCBI Taxonomy" id="543886"/>
    <lineage>
        <taxon>Bacteria</taxon>
        <taxon>Bacillati</taxon>
        <taxon>Actinomycetota</taxon>
        <taxon>Actinomycetes</taxon>
        <taxon>Pseudonocardiales</taxon>
        <taxon>Pseudonocardiaceae</taxon>
        <taxon>Saccharopolyspora</taxon>
    </lineage>
</organism>
<dbReference type="EMBL" id="JAGPXE010000004">
    <property type="protein sequence ID" value="MBQ0924981.1"/>
    <property type="molecule type" value="Genomic_DNA"/>
</dbReference>
<gene>
    <name evidence="1" type="ORF">KBO27_13595</name>
</gene>
<proteinExistence type="predicted"/>
<sequence>MERDLRPNGLVPITIWANRHKDQRSADSLPHSRGDAAAALLHPIVRGASAESAKRLRSTAAEASGYTIQSVATYEGGLQLGKE</sequence>
<protein>
    <submittedName>
        <fullName evidence="1">Uncharacterized protein</fullName>
    </submittedName>
</protein>
<keyword evidence="2" id="KW-1185">Reference proteome</keyword>
<evidence type="ECO:0000313" key="2">
    <source>
        <dbReference type="Proteomes" id="UP000674084"/>
    </source>
</evidence>
<accession>A0ABS5DFB2</accession>
<dbReference type="Proteomes" id="UP000674084">
    <property type="component" value="Unassembled WGS sequence"/>
</dbReference>
<name>A0ABS5DFB2_9PSEU</name>
<evidence type="ECO:0000313" key="1">
    <source>
        <dbReference type="EMBL" id="MBQ0924981.1"/>
    </source>
</evidence>